<evidence type="ECO:0000313" key="2">
    <source>
        <dbReference type="Proteomes" id="UP000652761"/>
    </source>
</evidence>
<name>A0A843TC92_COLES</name>
<dbReference type="AlphaFoldDB" id="A0A843TC92"/>
<accession>A0A843TC92</accession>
<comment type="caution">
    <text evidence="1">The sequence shown here is derived from an EMBL/GenBank/DDBJ whole genome shotgun (WGS) entry which is preliminary data.</text>
</comment>
<reference evidence="1" key="1">
    <citation type="submission" date="2017-07" db="EMBL/GenBank/DDBJ databases">
        <title>Taro Niue Genome Assembly and Annotation.</title>
        <authorList>
            <person name="Atibalentja N."/>
            <person name="Keating K."/>
            <person name="Fields C.J."/>
        </authorList>
    </citation>
    <scope>NUCLEOTIDE SEQUENCE</scope>
    <source>
        <strain evidence="1">Niue_2</strain>
        <tissue evidence="1">Leaf</tissue>
    </source>
</reference>
<proteinExistence type="predicted"/>
<gene>
    <name evidence="1" type="ORF">Taro_000085</name>
</gene>
<dbReference type="Proteomes" id="UP000652761">
    <property type="component" value="Unassembled WGS sequence"/>
</dbReference>
<keyword evidence="2" id="KW-1185">Reference proteome</keyword>
<organism evidence="1 2">
    <name type="scientific">Colocasia esculenta</name>
    <name type="common">Wild taro</name>
    <name type="synonym">Arum esculentum</name>
    <dbReference type="NCBI Taxonomy" id="4460"/>
    <lineage>
        <taxon>Eukaryota</taxon>
        <taxon>Viridiplantae</taxon>
        <taxon>Streptophyta</taxon>
        <taxon>Embryophyta</taxon>
        <taxon>Tracheophyta</taxon>
        <taxon>Spermatophyta</taxon>
        <taxon>Magnoliopsida</taxon>
        <taxon>Liliopsida</taxon>
        <taxon>Araceae</taxon>
        <taxon>Aroideae</taxon>
        <taxon>Colocasieae</taxon>
        <taxon>Colocasia</taxon>
    </lineage>
</organism>
<dbReference type="EMBL" id="NMUH01000002">
    <property type="protein sequence ID" value="MQL67857.1"/>
    <property type="molecule type" value="Genomic_DNA"/>
</dbReference>
<evidence type="ECO:0000313" key="1">
    <source>
        <dbReference type="EMBL" id="MQL67857.1"/>
    </source>
</evidence>
<protein>
    <submittedName>
        <fullName evidence="1">Uncharacterized protein</fullName>
    </submittedName>
</protein>
<sequence>MSLLLPPPLSARGLPQKLWTAKALWGTEMWVSSIFLTIQRPAGLSMNVSLARRGRELHASCFKGKGRRRQGRSARSVFHLSVLPLVVGCLLQLCAPPSKCAELITDRDNVDGELAAENMVS</sequence>